<organism evidence="2 3">
    <name type="scientific">Corynebacterium crudilactis</name>
    <dbReference type="NCBI Taxonomy" id="1652495"/>
    <lineage>
        <taxon>Bacteria</taxon>
        <taxon>Bacillati</taxon>
        <taxon>Actinomycetota</taxon>
        <taxon>Actinomycetes</taxon>
        <taxon>Mycobacteriales</taxon>
        <taxon>Corynebacteriaceae</taxon>
        <taxon>Corynebacterium</taxon>
    </lineage>
</organism>
<proteinExistence type="predicted"/>
<dbReference type="CDD" id="cd16428">
    <property type="entry name" value="TcpC_C"/>
    <property type="match status" value="1"/>
</dbReference>
<evidence type="ECO:0008006" key="4">
    <source>
        <dbReference type="Google" id="ProtNLM"/>
    </source>
</evidence>
<dbReference type="Proteomes" id="UP000076929">
    <property type="component" value="Plasmid pCRULAC1"/>
</dbReference>
<name>A0A172QXW7_9CORY</name>
<sequence length="567" mass="59628">MSTPTIDGLFCEEDLVLPQGFRPYTPPGVDKPIKIPTRIKAFRPLHEKSINQLKPIFDTFFEETRAAAAKKNSILIQPSIPAEPAPAFPHAPMPVDDPTDKVAPGVDDVFIVVDDRRQFLNLQEHDADKGIYVALDGSHDGAQPLLAKEGSKTPIYTDADGFELPEKPTMLKKLGSKLGNSDHLAGKEDDFIVYTKEGIPIGNFDTVAVGRPPAEGRSKRGVRALGIATVALGAVLLTGFVGGTFIGRSAVPAAGQITATEAQAYNLNQFPVDAGASFAQHYLTLCLTHPQYREDIETREEMMAGMAASGVAENCGWEQGGAVTAPTSVVFNGDVEERHEYTSGKVAYLGFFVTMSDGRHFTATVPVWAGDNGEGRSAYSIVGSVGMTAATALAGSPEMSSGLYQDRTLASQLTPTLETFFKAWADSNTQELDALVATSATGDVRVGLDGTVQQPAVNSVTVYPSIAPTEISGSTATYNYVDGDSVTAMVNLTWTVKDEAGGYQQPVGYRVKMTREAGKWVVSGIQSGAVVADGSSNGSGAAQQSVGATVSGGFGDVSNAEGAGTAG</sequence>
<accession>A0A172QXW7</accession>
<keyword evidence="2" id="KW-0614">Plasmid</keyword>
<keyword evidence="3" id="KW-1185">Reference proteome</keyword>
<dbReference type="Gene3D" id="3.10.450.540">
    <property type="match status" value="1"/>
</dbReference>
<dbReference type="OrthoDB" id="4773519at2"/>
<dbReference type="InterPro" id="IPR024735">
    <property type="entry name" value="TcpC"/>
</dbReference>
<evidence type="ECO:0000256" key="1">
    <source>
        <dbReference type="SAM" id="Phobius"/>
    </source>
</evidence>
<dbReference type="AlphaFoldDB" id="A0A172QXW7"/>
<geneLocation type="plasmid" evidence="2 3">
    <name>pCRULAC1</name>
</geneLocation>
<keyword evidence="1" id="KW-0812">Transmembrane</keyword>
<keyword evidence="1" id="KW-0472">Membrane</keyword>
<reference evidence="2 3" key="1">
    <citation type="submission" date="2016-05" db="EMBL/GenBank/DDBJ databases">
        <title>Complete genome sequence of Corynebacterium crudilactis, a new Corynebacterium species isolated from raw cow's milk.</title>
        <authorList>
            <person name="Christian R."/>
            <person name="Zimmermann J."/>
            <person name="Lipski A."/>
            <person name="Kalinowski J."/>
        </authorList>
    </citation>
    <scope>NUCLEOTIDE SEQUENCE [LARGE SCALE GENOMIC DNA]</scope>
    <source>
        <strain evidence="2 3">JZ16</strain>
        <plasmid evidence="2 3">pCRULAC1</plasmid>
    </source>
</reference>
<evidence type="ECO:0000313" key="2">
    <source>
        <dbReference type="EMBL" id="ANE05534.1"/>
    </source>
</evidence>
<dbReference type="InterPro" id="IPR035628">
    <property type="entry name" value="TcpC_C"/>
</dbReference>
<gene>
    <name evidence="2" type="ORF">ccrud_14430</name>
</gene>
<dbReference type="KEGG" id="ccjz:ccrud_14430"/>
<dbReference type="EMBL" id="CP015623">
    <property type="protein sequence ID" value="ANE05534.1"/>
    <property type="molecule type" value="Genomic_DNA"/>
</dbReference>
<keyword evidence="1" id="KW-1133">Transmembrane helix</keyword>
<feature type="transmembrane region" description="Helical" evidence="1">
    <location>
        <begin position="224"/>
        <end position="246"/>
    </location>
</feature>
<evidence type="ECO:0000313" key="3">
    <source>
        <dbReference type="Proteomes" id="UP000076929"/>
    </source>
</evidence>
<dbReference type="RefSeq" id="WP_066570419.1">
    <property type="nucleotide sequence ID" value="NZ_CP015623.1"/>
</dbReference>
<protein>
    <recommendedName>
        <fullName evidence="4">Conjugal transfer protein</fullName>
    </recommendedName>
</protein>
<dbReference type="Pfam" id="PF12642">
    <property type="entry name" value="TpcC"/>
    <property type="match status" value="1"/>
</dbReference>